<protein>
    <submittedName>
        <fullName evidence="5">Low molecular weight phosphatase family protein</fullName>
    </submittedName>
</protein>
<organism evidence="5 6">
    <name type="scientific">Actinotalea lenta</name>
    <dbReference type="NCBI Taxonomy" id="3064654"/>
    <lineage>
        <taxon>Bacteria</taxon>
        <taxon>Bacillati</taxon>
        <taxon>Actinomycetota</taxon>
        <taxon>Actinomycetes</taxon>
        <taxon>Micrococcales</taxon>
        <taxon>Cellulomonadaceae</taxon>
        <taxon>Actinotalea</taxon>
    </lineage>
</organism>
<reference evidence="5 6" key="1">
    <citation type="submission" date="2023-07" db="EMBL/GenBank/DDBJ databases">
        <title>Description of novel actinomycetes strains, isolated from tidal flat sediment.</title>
        <authorList>
            <person name="Lu C."/>
        </authorList>
    </citation>
    <scope>NUCLEOTIDE SEQUENCE [LARGE SCALE GENOMIC DNA]</scope>
    <source>
        <strain evidence="5 6">SYSU T00b441</strain>
    </source>
</reference>
<evidence type="ECO:0000256" key="2">
    <source>
        <dbReference type="ARBA" id="ARBA00022801"/>
    </source>
</evidence>
<dbReference type="PANTHER" id="PTHR11717">
    <property type="entry name" value="LOW MOLECULAR WEIGHT PROTEIN TYROSINE PHOSPHATASE"/>
    <property type="match status" value="1"/>
</dbReference>
<gene>
    <name evidence="5" type="ORF">Q6348_15075</name>
</gene>
<accession>A0ABT9DDY0</accession>
<dbReference type="InterPro" id="IPR023485">
    <property type="entry name" value="Ptyr_pPase"/>
</dbReference>
<sequence length="182" mass="18889">MPTPPGPVSILVVCTGNICRSPAAAAVLAARLPDARVRSAGTRALVGAPADPRMAQVAGEDGFSLAEHRGTALSGALVAEADLVLTMTRAHRSAVVSGVPAALRRTFTLAELARLLPSVPRPQDVHGPGAALVEASLAAVRLRRTNPAGPEADDIDDPYGRSMGEYRRAYREIRAALDAMAP</sequence>
<dbReference type="RefSeq" id="WP_304602214.1">
    <property type="nucleotide sequence ID" value="NZ_JAUQYP010000002.1"/>
</dbReference>
<feature type="domain" description="Phosphotyrosine protein phosphatase I" evidence="4">
    <location>
        <begin position="8"/>
        <end position="182"/>
    </location>
</feature>
<dbReference type="Gene3D" id="3.40.50.2300">
    <property type="match status" value="1"/>
</dbReference>
<dbReference type="SUPFAM" id="SSF52788">
    <property type="entry name" value="Phosphotyrosine protein phosphatases I"/>
    <property type="match status" value="1"/>
</dbReference>
<dbReference type="Pfam" id="PF01451">
    <property type="entry name" value="LMWPc"/>
    <property type="match status" value="1"/>
</dbReference>
<evidence type="ECO:0000256" key="1">
    <source>
        <dbReference type="ARBA" id="ARBA00011063"/>
    </source>
</evidence>
<name>A0ABT9DDY0_9CELL</name>
<proteinExistence type="inferred from homology"/>
<comment type="caution">
    <text evidence="5">The sequence shown here is derived from an EMBL/GenBank/DDBJ whole genome shotgun (WGS) entry which is preliminary data.</text>
</comment>
<keyword evidence="3" id="KW-0904">Protein phosphatase</keyword>
<keyword evidence="2" id="KW-0378">Hydrolase</keyword>
<dbReference type="InterPro" id="IPR050438">
    <property type="entry name" value="LMW_PTPase"/>
</dbReference>
<dbReference type="Proteomes" id="UP001232536">
    <property type="component" value="Unassembled WGS sequence"/>
</dbReference>
<comment type="similarity">
    <text evidence="1">Belongs to the low molecular weight phosphotyrosine protein phosphatase family.</text>
</comment>
<keyword evidence="6" id="KW-1185">Reference proteome</keyword>
<dbReference type="PANTHER" id="PTHR11717:SF31">
    <property type="entry name" value="LOW MOLECULAR WEIGHT PROTEIN-TYROSINE-PHOSPHATASE ETP-RELATED"/>
    <property type="match status" value="1"/>
</dbReference>
<evidence type="ECO:0000259" key="4">
    <source>
        <dbReference type="SMART" id="SM00226"/>
    </source>
</evidence>
<dbReference type="PRINTS" id="PR00719">
    <property type="entry name" value="LMWPTPASE"/>
</dbReference>
<evidence type="ECO:0000313" key="5">
    <source>
        <dbReference type="EMBL" id="MDO8108518.1"/>
    </source>
</evidence>
<dbReference type="InterPro" id="IPR036196">
    <property type="entry name" value="Ptyr_pPase_sf"/>
</dbReference>
<dbReference type="InterPro" id="IPR017867">
    <property type="entry name" value="Tyr_phospatase_low_mol_wt"/>
</dbReference>
<dbReference type="EMBL" id="JAUQYP010000002">
    <property type="protein sequence ID" value="MDO8108518.1"/>
    <property type="molecule type" value="Genomic_DNA"/>
</dbReference>
<evidence type="ECO:0000256" key="3">
    <source>
        <dbReference type="ARBA" id="ARBA00022912"/>
    </source>
</evidence>
<evidence type="ECO:0000313" key="6">
    <source>
        <dbReference type="Proteomes" id="UP001232536"/>
    </source>
</evidence>
<dbReference type="SMART" id="SM00226">
    <property type="entry name" value="LMWPc"/>
    <property type="match status" value="1"/>
</dbReference>